<dbReference type="EMBL" id="JAUTXU010000063">
    <property type="protein sequence ID" value="KAK3713366.1"/>
    <property type="molecule type" value="Genomic_DNA"/>
</dbReference>
<evidence type="ECO:0000313" key="1">
    <source>
        <dbReference type="EMBL" id="KAK3713366.1"/>
    </source>
</evidence>
<gene>
    <name evidence="1" type="ORF">LTR37_008558</name>
</gene>
<reference evidence="1" key="1">
    <citation type="submission" date="2023-07" db="EMBL/GenBank/DDBJ databases">
        <title>Black Yeasts Isolated from many extreme environments.</title>
        <authorList>
            <person name="Coleine C."/>
            <person name="Stajich J.E."/>
            <person name="Selbmann L."/>
        </authorList>
    </citation>
    <scope>NUCLEOTIDE SEQUENCE</scope>
    <source>
        <strain evidence="1">CCFEE 5714</strain>
    </source>
</reference>
<dbReference type="Proteomes" id="UP001281147">
    <property type="component" value="Unassembled WGS sequence"/>
</dbReference>
<name>A0ACC3NAB2_9PEZI</name>
<comment type="caution">
    <text evidence="1">The sequence shown here is derived from an EMBL/GenBank/DDBJ whole genome shotgun (WGS) entry which is preliminary data.</text>
</comment>
<evidence type="ECO:0000313" key="2">
    <source>
        <dbReference type="Proteomes" id="UP001281147"/>
    </source>
</evidence>
<keyword evidence="2" id="KW-1185">Reference proteome</keyword>
<protein>
    <submittedName>
        <fullName evidence="1">Uncharacterized protein</fullName>
    </submittedName>
</protein>
<accession>A0ACC3NAB2</accession>
<sequence>MAEVQDWMALAKPDAEWEQVPELQLGTSRVLQQNVVLIIPQMVETAMGGQAPDLGVFPDIESLRQWISAAKQATSAVMGGNFESVKETDHQVSMRDGAEITCRVYSPEKPPADGSPLVVLFHGGGWCIGGLENEELQCRLMTSKLGVTAVNVDYRLAPEHKFPVPVHDCHDATKWAASNASSLGADPSKGFVIGGTSAGGNMTAVVAHQCRDDKMSPPLTGCLLMIPAYCHVDSMPEKYKKDYQSYEQNKNAPILTQKAMDLFSDNYIPNVSDRKDPLFSPLLWPTGHANLPPSFFQICGQDPLRDEALIFERIMREEEGLKTKVEIYPGLPHGFHSVVPTMKASQKFVDDTVEGVKWLLEQK</sequence>
<organism evidence="1 2">
    <name type="scientific">Vermiconidia calcicola</name>
    <dbReference type="NCBI Taxonomy" id="1690605"/>
    <lineage>
        <taxon>Eukaryota</taxon>
        <taxon>Fungi</taxon>
        <taxon>Dikarya</taxon>
        <taxon>Ascomycota</taxon>
        <taxon>Pezizomycotina</taxon>
        <taxon>Dothideomycetes</taxon>
        <taxon>Dothideomycetidae</taxon>
        <taxon>Mycosphaerellales</taxon>
        <taxon>Extremaceae</taxon>
        <taxon>Vermiconidia</taxon>
    </lineage>
</organism>
<proteinExistence type="predicted"/>